<feature type="transmembrane region" description="Helical" evidence="5">
    <location>
        <begin position="54"/>
        <end position="72"/>
    </location>
</feature>
<keyword evidence="4 5" id="KW-0472">Membrane</keyword>
<dbReference type="PANTHER" id="PTHR37422">
    <property type="entry name" value="TEICHURONIC ACID BIOSYNTHESIS PROTEIN TUAE"/>
    <property type="match status" value="1"/>
</dbReference>
<feature type="transmembrane region" description="Helical" evidence="5">
    <location>
        <begin position="140"/>
        <end position="165"/>
    </location>
</feature>
<evidence type="ECO:0000313" key="8">
    <source>
        <dbReference type="Proteomes" id="UP000463224"/>
    </source>
</evidence>
<feature type="domain" description="O-antigen ligase-related" evidence="6">
    <location>
        <begin position="213"/>
        <end position="358"/>
    </location>
</feature>
<dbReference type="PANTHER" id="PTHR37422:SF21">
    <property type="entry name" value="EXOQ-LIKE PROTEIN"/>
    <property type="match status" value="1"/>
</dbReference>
<dbReference type="InterPro" id="IPR051533">
    <property type="entry name" value="WaaL-like"/>
</dbReference>
<feature type="transmembrane region" description="Helical" evidence="5">
    <location>
        <begin position="208"/>
        <end position="224"/>
    </location>
</feature>
<gene>
    <name evidence="7" type="ORF">GN330_20760</name>
</gene>
<feature type="transmembrane region" description="Helical" evidence="5">
    <location>
        <begin position="412"/>
        <end position="430"/>
    </location>
</feature>
<dbReference type="AlphaFoldDB" id="A0A844QNQ6"/>
<evidence type="ECO:0000256" key="4">
    <source>
        <dbReference type="ARBA" id="ARBA00023136"/>
    </source>
</evidence>
<comment type="subcellular location">
    <subcellularLocation>
        <location evidence="1">Membrane</location>
        <topology evidence="1">Multi-pass membrane protein</topology>
    </subcellularLocation>
</comment>
<evidence type="ECO:0000256" key="3">
    <source>
        <dbReference type="ARBA" id="ARBA00022989"/>
    </source>
</evidence>
<evidence type="ECO:0000259" key="6">
    <source>
        <dbReference type="Pfam" id="PF04932"/>
    </source>
</evidence>
<evidence type="ECO:0000256" key="2">
    <source>
        <dbReference type="ARBA" id="ARBA00022692"/>
    </source>
</evidence>
<dbReference type="EMBL" id="WPHG01000007">
    <property type="protein sequence ID" value="MVA99688.1"/>
    <property type="molecule type" value="Genomic_DNA"/>
</dbReference>
<dbReference type="Pfam" id="PF04932">
    <property type="entry name" value="Wzy_C"/>
    <property type="match status" value="1"/>
</dbReference>
<feature type="transmembrane region" description="Helical" evidence="5">
    <location>
        <begin position="253"/>
        <end position="272"/>
    </location>
</feature>
<protein>
    <submittedName>
        <fullName evidence="7">O-antigen ligase family protein</fullName>
    </submittedName>
</protein>
<feature type="transmembrane region" description="Helical" evidence="5">
    <location>
        <begin position="230"/>
        <end position="246"/>
    </location>
</feature>
<evidence type="ECO:0000256" key="5">
    <source>
        <dbReference type="SAM" id="Phobius"/>
    </source>
</evidence>
<reference evidence="7 8" key="1">
    <citation type="submission" date="2019-12" db="EMBL/GenBank/DDBJ databases">
        <title>Nitratireductor arenosus sp. nov., Isolated from sea sand, Jeju island, South Korea.</title>
        <authorList>
            <person name="Kim W."/>
        </authorList>
    </citation>
    <scope>NUCLEOTIDE SEQUENCE [LARGE SCALE GENOMIC DNA]</scope>
    <source>
        <strain evidence="7 8">CAU 1489</strain>
    </source>
</reference>
<feature type="transmembrane region" description="Helical" evidence="5">
    <location>
        <begin position="347"/>
        <end position="369"/>
    </location>
</feature>
<accession>A0A844QNQ6</accession>
<keyword evidence="8" id="KW-1185">Reference proteome</keyword>
<feature type="transmembrane region" description="Helical" evidence="5">
    <location>
        <begin position="20"/>
        <end position="42"/>
    </location>
</feature>
<keyword evidence="7" id="KW-0436">Ligase</keyword>
<name>A0A844QNQ6_9HYPH</name>
<dbReference type="InterPro" id="IPR007016">
    <property type="entry name" value="O-antigen_ligase-rel_domated"/>
</dbReference>
<feature type="transmembrane region" description="Helical" evidence="5">
    <location>
        <begin position="79"/>
        <end position="103"/>
    </location>
</feature>
<evidence type="ECO:0000256" key="1">
    <source>
        <dbReference type="ARBA" id="ARBA00004141"/>
    </source>
</evidence>
<dbReference type="Proteomes" id="UP000463224">
    <property type="component" value="Unassembled WGS sequence"/>
</dbReference>
<sequence length="436" mass="47448">MSNTDRLRRTEAVPLDGPTLRQISTVLATVLLAIVLISFRPFQPEGPASQGGDIVNQIGFGSLALLAGFSLLTLSDRRVVAIMVSPWWLIVFGFLALSVFHAIDPPSAGRAALFTAIGVLAVVTILVLPRDADSFTTVLLVAGLAAVLLSYAGLVLFPATAVHLGEGVEPQHAGLWRGAFSHKNVAGPVMACLSFAGLYAFRRGRRRAGGTLLVLAMVFMANTGSKTTAGLVPLSIVLVALPGILGMRFLTPLIFLGTMIGATLATLGIVFIEPLKELAQHVAPNLTYTGRTALWDFLGGMIAQKPWFGFGYESFWGTPFIYYMDQPFDRAWDIRGSVHGHNGYLDIAVIMGLPALAACLVAFWIVPLFDYMRTPRLKENIYLSDFFMMILLFTSLNAFLESFFLRRVDPVWLFFLMGCLGLRMAARIRIPSSSLD</sequence>
<feature type="transmembrane region" description="Helical" evidence="5">
    <location>
        <begin position="109"/>
        <end position="128"/>
    </location>
</feature>
<comment type="caution">
    <text evidence="7">The sequence shown here is derived from an EMBL/GenBank/DDBJ whole genome shotgun (WGS) entry which is preliminary data.</text>
</comment>
<proteinExistence type="predicted"/>
<dbReference type="RefSeq" id="WP_156715145.1">
    <property type="nucleotide sequence ID" value="NZ_WPHG01000007.1"/>
</dbReference>
<keyword evidence="3 5" id="KW-1133">Transmembrane helix</keyword>
<evidence type="ECO:0000313" key="7">
    <source>
        <dbReference type="EMBL" id="MVA99688.1"/>
    </source>
</evidence>
<keyword evidence="2 5" id="KW-0812">Transmembrane</keyword>
<organism evidence="7 8">
    <name type="scientific">Nitratireductor arenosus</name>
    <dbReference type="NCBI Taxonomy" id="2682096"/>
    <lineage>
        <taxon>Bacteria</taxon>
        <taxon>Pseudomonadati</taxon>
        <taxon>Pseudomonadota</taxon>
        <taxon>Alphaproteobacteria</taxon>
        <taxon>Hyphomicrobiales</taxon>
        <taxon>Phyllobacteriaceae</taxon>
        <taxon>Nitratireductor</taxon>
    </lineage>
</organism>
<dbReference type="GO" id="GO:0016874">
    <property type="term" value="F:ligase activity"/>
    <property type="evidence" value="ECO:0007669"/>
    <property type="project" value="UniProtKB-KW"/>
</dbReference>
<feature type="transmembrane region" description="Helical" evidence="5">
    <location>
        <begin position="381"/>
        <end position="400"/>
    </location>
</feature>
<dbReference type="GO" id="GO:0016020">
    <property type="term" value="C:membrane"/>
    <property type="evidence" value="ECO:0007669"/>
    <property type="project" value="UniProtKB-SubCell"/>
</dbReference>
<feature type="transmembrane region" description="Helical" evidence="5">
    <location>
        <begin position="185"/>
        <end position="201"/>
    </location>
</feature>